<comment type="caution">
    <text evidence="3">The sequence shown here is derived from an EMBL/GenBank/DDBJ whole genome shotgun (WGS) entry which is preliminary data.</text>
</comment>
<keyword evidence="4" id="KW-1185">Reference proteome</keyword>
<dbReference type="InterPro" id="IPR000073">
    <property type="entry name" value="AB_hydrolase_1"/>
</dbReference>
<reference evidence="3 4" key="1">
    <citation type="submission" date="2021-04" db="EMBL/GenBank/DDBJ databases">
        <title>Characterization of the biosynthetic gene cluster of new lipopeptides with antitumor activity in the genome of the marine Streptomyces PHM034.</title>
        <authorList>
            <person name="Ceniceros A."/>
            <person name="Canedo L."/>
            <person name="Mendez C."/>
            <person name="Olano C."/>
            <person name="Schleissner C."/>
            <person name="Cuevas C."/>
            <person name="De La Calle F."/>
            <person name="Salas J.A."/>
        </authorList>
    </citation>
    <scope>NUCLEOTIDE SEQUENCE [LARGE SCALE GENOMIC DNA]</scope>
    <source>
        <strain evidence="3 4">PHM034</strain>
    </source>
</reference>
<dbReference type="InterPro" id="IPR029058">
    <property type="entry name" value="AB_hydrolase_fold"/>
</dbReference>
<accession>A0A941FD21</accession>
<dbReference type="EMBL" id="JAGTPG010000002">
    <property type="protein sequence ID" value="MBR8640579.1"/>
    <property type="molecule type" value="Genomic_DNA"/>
</dbReference>
<organism evidence="3 4">
    <name type="scientific">Streptomyces tuirus</name>
    <dbReference type="NCBI Taxonomy" id="68278"/>
    <lineage>
        <taxon>Bacteria</taxon>
        <taxon>Bacillati</taxon>
        <taxon>Actinomycetota</taxon>
        <taxon>Actinomycetes</taxon>
        <taxon>Kitasatosporales</taxon>
        <taxon>Streptomycetaceae</taxon>
        <taxon>Streptomyces</taxon>
    </lineage>
</organism>
<feature type="region of interest" description="Disordered" evidence="1">
    <location>
        <begin position="1"/>
        <end position="22"/>
    </location>
</feature>
<protein>
    <submittedName>
        <fullName evidence="3">Alpha/beta fold hydrolase</fullName>
    </submittedName>
</protein>
<evidence type="ECO:0000259" key="2">
    <source>
        <dbReference type="Pfam" id="PF00561"/>
    </source>
</evidence>
<name>A0A941FD21_9ACTN</name>
<dbReference type="PANTHER" id="PTHR43194:SF4">
    <property type="entry name" value="AB HYDROLASE-1 DOMAIN-CONTAINING PROTEIN"/>
    <property type="match status" value="1"/>
</dbReference>
<dbReference type="AlphaFoldDB" id="A0A941FD21"/>
<dbReference type="PANTHER" id="PTHR43194">
    <property type="entry name" value="HYDROLASE ALPHA/BETA FOLD FAMILY"/>
    <property type="match status" value="1"/>
</dbReference>
<dbReference type="Pfam" id="PF00561">
    <property type="entry name" value="Abhydrolase_1"/>
    <property type="match status" value="1"/>
</dbReference>
<keyword evidence="3" id="KW-0378">Hydrolase</keyword>
<dbReference type="InterPro" id="IPR050228">
    <property type="entry name" value="Carboxylesterase_BioH"/>
</dbReference>
<gene>
    <name evidence="3" type="ORF">KEF29_17790</name>
</gene>
<dbReference type="Gene3D" id="3.40.50.1820">
    <property type="entry name" value="alpha/beta hydrolase"/>
    <property type="match status" value="1"/>
</dbReference>
<evidence type="ECO:0000256" key="1">
    <source>
        <dbReference type="SAM" id="MobiDB-lite"/>
    </source>
</evidence>
<dbReference type="GO" id="GO:0016787">
    <property type="term" value="F:hydrolase activity"/>
    <property type="evidence" value="ECO:0007669"/>
    <property type="project" value="UniProtKB-KW"/>
</dbReference>
<proteinExistence type="predicted"/>
<feature type="domain" description="AB hydrolase-1" evidence="2">
    <location>
        <begin position="62"/>
        <end position="231"/>
    </location>
</feature>
<dbReference type="Proteomes" id="UP000682308">
    <property type="component" value="Unassembled WGS sequence"/>
</dbReference>
<evidence type="ECO:0000313" key="4">
    <source>
        <dbReference type="Proteomes" id="UP000682308"/>
    </source>
</evidence>
<evidence type="ECO:0000313" key="3">
    <source>
        <dbReference type="EMBL" id="MBR8640579.1"/>
    </source>
</evidence>
<dbReference type="SUPFAM" id="SSF53474">
    <property type="entry name" value="alpha/beta-Hydrolases"/>
    <property type="match status" value="1"/>
</dbReference>
<sequence>MDSEQQCPAVAATPDSRPPVTSRRGFFWVGTEPEPLPDGGSGVRGAMYVHWEAAPTVRHRLPVVLVHGGGGQGLDYFGTPDGRPGWVPMLVEQGHMVYVVDRPGHGRSPYDPSCLGPMAPALPEPFLAELFAPATDGSSPNPLAPDHTQWAGGRSLADPVLRHVFASSGPMAADTADAQALDGRRLAQLLDRIGPAIVITHSAGGPAGWVAADLRPDLVAAIVAIEPVGPPFNEVFGPGSFAWGPASAPLTYDPPAASPEDLSLVRSAPAADGAPVRVVQAKPARRLPRLAGVPIAVVTGSASPFASIDPITVEVLRQAGCDVDHVVLAERGITGNGHAMMFEKNNAEVLDVVIEWALEHTGD</sequence>